<dbReference type="GO" id="GO:0009658">
    <property type="term" value="P:chloroplast organization"/>
    <property type="evidence" value="ECO:0007669"/>
    <property type="project" value="InterPro"/>
</dbReference>
<dbReference type="PANTHER" id="PTHR47594">
    <property type="entry name" value="PPR CONTAINING PLANT-LIKE PROTEIN"/>
    <property type="match status" value="1"/>
</dbReference>
<evidence type="ECO:0000256" key="2">
    <source>
        <dbReference type="ARBA" id="ARBA00006824"/>
    </source>
</evidence>
<dbReference type="InterPro" id="IPR007248">
    <property type="entry name" value="Mpv17_PMP22"/>
</dbReference>
<dbReference type="GO" id="GO:0003723">
    <property type="term" value="F:RNA binding"/>
    <property type="evidence" value="ECO:0007669"/>
    <property type="project" value="InterPro"/>
</dbReference>
<evidence type="ECO:0000313" key="9">
    <source>
        <dbReference type="Proteomes" id="UP000823749"/>
    </source>
</evidence>
<feature type="repeat" description="PPR" evidence="7">
    <location>
        <begin position="398"/>
        <end position="432"/>
    </location>
</feature>
<dbReference type="InterPro" id="IPR011990">
    <property type="entry name" value="TPR-like_helical_dom_sf"/>
</dbReference>
<dbReference type="Pfam" id="PF04117">
    <property type="entry name" value="Mpv17_PMP22"/>
    <property type="match status" value="1"/>
</dbReference>
<gene>
    <name evidence="8" type="ORF">RHGRI_021762</name>
</gene>
<sequence length="479" mass="54157">MRIIASINRFRRTTVCPSPQPITKHHQQWRRIYTRTHHHPGNVVRVSKTPRRFCFSSIPSHSYSSSSSSDSRMGFLKWYLGMLESRPVITKAITSSLIYTAADLTSQIITLPPAGSFDSARTLRMAGFGMLLVGPSQHLWFNFIGRILPKRDVVTTLKKLCMGQALYGPCLNGVFFSYNAALQGESGNEIVARLKRDLLPTLMNGLMFWPMCDFLTYKVIPVHLQLPKIRHTGPWEKQMLSLGFGSSSNNKGTRKRGTTTSTDSCIRITMKDRSKNRKPLQRGRNLSIEAIQTIQALKRAAAAQDRPCSESLSLEGVFSSKFIRLLKLDTMAVLHELLRQNECLLVLKVFKVVQNEHWYKPQISLYGEIISVLGSNELYDKVDLVFTELKTETGVEHDIEGFNVLLENLMSFDMTELAMECFSLMKSLGHEPDKSSFRILINGLESKGEAGLLAIVRQEAEKYYGEHLAFLEKEELVGS</sequence>
<accession>A0AAV6JPK5</accession>
<organism evidence="8 9">
    <name type="scientific">Rhododendron griersonianum</name>
    <dbReference type="NCBI Taxonomy" id="479676"/>
    <lineage>
        <taxon>Eukaryota</taxon>
        <taxon>Viridiplantae</taxon>
        <taxon>Streptophyta</taxon>
        <taxon>Embryophyta</taxon>
        <taxon>Tracheophyta</taxon>
        <taxon>Spermatophyta</taxon>
        <taxon>Magnoliopsida</taxon>
        <taxon>eudicotyledons</taxon>
        <taxon>Gunneridae</taxon>
        <taxon>Pentapetalae</taxon>
        <taxon>asterids</taxon>
        <taxon>Ericales</taxon>
        <taxon>Ericaceae</taxon>
        <taxon>Ericoideae</taxon>
        <taxon>Rhodoreae</taxon>
        <taxon>Rhododendron</taxon>
    </lineage>
</organism>
<dbReference type="InterPro" id="IPR044190">
    <property type="entry name" value="THA8-like"/>
</dbReference>
<evidence type="ECO:0000256" key="1">
    <source>
        <dbReference type="ARBA" id="ARBA00004141"/>
    </source>
</evidence>
<dbReference type="Proteomes" id="UP000823749">
    <property type="component" value="Chromosome 7"/>
</dbReference>
<dbReference type="NCBIfam" id="TIGR00756">
    <property type="entry name" value="PPR"/>
    <property type="match status" value="1"/>
</dbReference>
<evidence type="ECO:0000313" key="8">
    <source>
        <dbReference type="EMBL" id="KAG5542028.1"/>
    </source>
</evidence>
<reference evidence="8" key="1">
    <citation type="submission" date="2020-08" db="EMBL/GenBank/DDBJ databases">
        <title>Plant Genome Project.</title>
        <authorList>
            <person name="Zhang R.-G."/>
        </authorList>
    </citation>
    <scope>NUCLEOTIDE SEQUENCE</scope>
    <source>
        <strain evidence="8">WSP0</strain>
        <tissue evidence="8">Leaf</tissue>
    </source>
</reference>
<evidence type="ECO:0000256" key="7">
    <source>
        <dbReference type="PROSITE-ProRule" id="PRU00708"/>
    </source>
</evidence>
<keyword evidence="6" id="KW-0472">Membrane</keyword>
<dbReference type="Pfam" id="PF13041">
    <property type="entry name" value="PPR_2"/>
    <property type="match status" value="1"/>
</dbReference>
<keyword evidence="5" id="KW-1133">Transmembrane helix</keyword>
<keyword evidence="4" id="KW-0677">Repeat</keyword>
<comment type="caution">
    <text evidence="8">The sequence shown here is derived from an EMBL/GenBank/DDBJ whole genome shotgun (WGS) entry which is preliminary data.</text>
</comment>
<evidence type="ECO:0000256" key="4">
    <source>
        <dbReference type="ARBA" id="ARBA00022737"/>
    </source>
</evidence>
<comment type="similarity">
    <text evidence="2">Belongs to the peroxisomal membrane protein PXMP2/4 family.</text>
</comment>
<protein>
    <submittedName>
        <fullName evidence="8">Uncharacterized protein</fullName>
    </submittedName>
</protein>
<evidence type="ECO:0000256" key="3">
    <source>
        <dbReference type="ARBA" id="ARBA00022692"/>
    </source>
</evidence>
<dbReference type="EMBL" id="JACTNZ010000007">
    <property type="protein sequence ID" value="KAG5542028.1"/>
    <property type="molecule type" value="Genomic_DNA"/>
</dbReference>
<comment type="subcellular location">
    <subcellularLocation>
        <location evidence="1">Membrane</location>
        <topology evidence="1">Multi-pass membrane protein</topology>
    </subcellularLocation>
</comment>
<evidence type="ECO:0000256" key="6">
    <source>
        <dbReference type="ARBA" id="ARBA00023136"/>
    </source>
</evidence>
<dbReference type="Gene3D" id="1.25.40.10">
    <property type="entry name" value="Tetratricopeptide repeat domain"/>
    <property type="match status" value="1"/>
</dbReference>
<keyword evidence="3" id="KW-0812">Transmembrane</keyword>
<dbReference type="PROSITE" id="PS51375">
    <property type="entry name" value="PPR"/>
    <property type="match status" value="1"/>
</dbReference>
<dbReference type="GO" id="GO:0016020">
    <property type="term" value="C:membrane"/>
    <property type="evidence" value="ECO:0007669"/>
    <property type="project" value="UniProtKB-SubCell"/>
</dbReference>
<keyword evidence="9" id="KW-1185">Reference proteome</keyword>
<dbReference type="GO" id="GO:0000373">
    <property type="term" value="P:Group II intron splicing"/>
    <property type="evidence" value="ECO:0007669"/>
    <property type="project" value="InterPro"/>
</dbReference>
<dbReference type="AlphaFoldDB" id="A0AAV6JPK5"/>
<proteinExistence type="inferred from homology"/>
<name>A0AAV6JPK5_9ERIC</name>
<dbReference type="InterPro" id="IPR002885">
    <property type="entry name" value="PPR_rpt"/>
</dbReference>
<evidence type="ECO:0000256" key="5">
    <source>
        <dbReference type="ARBA" id="ARBA00022989"/>
    </source>
</evidence>
<dbReference type="PANTHER" id="PTHR47594:SF4">
    <property type="entry name" value="OS04G0475500 PROTEIN"/>
    <property type="match status" value="1"/>
</dbReference>